<comment type="caution">
    <text evidence="12">The sequence shown here is derived from an EMBL/GenBank/DDBJ whole genome shotgun (WGS) entry which is preliminary data.</text>
</comment>
<keyword evidence="7" id="KW-0418">Kinase</keyword>
<dbReference type="Gene3D" id="1.10.287.130">
    <property type="match status" value="1"/>
</dbReference>
<evidence type="ECO:0000256" key="7">
    <source>
        <dbReference type="ARBA" id="ARBA00022777"/>
    </source>
</evidence>
<dbReference type="InterPro" id="IPR036890">
    <property type="entry name" value="HATPase_C_sf"/>
</dbReference>
<dbReference type="SUPFAM" id="SSF47384">
    <property type="entry name" value="Homodimeric domain of signal transducing histidine kinase"/>
    <property type="match status" value="1"/>
</dbReference>
<dbReference type="Gene3D" id="3.30.565.10">
    <property type="entry name" value="Histidine kinase-like ATPase, C-terminal domain"/>
    <property type="match status" value="1"/>
</dbReference>
<evidence type="ECO:0000259" key="11">
    <source>
        <dbReference type="PROSITE" id="PS50109"/>
    </source>
</evidence>
<dbReference type="InterPro" id="IPR005467">
    <property type="entry name" value="His_kinase_dom"/>
</dbReference>
<dbReference type="PRINTS" id="PR00344">
    <property type="entry name" value="BCTRLSENSOR"/>
</dbReference>
<dbReference type="GO" id="GO:0005524">
    <property type="term" value="F:ATP binding"/>
    <property type="evidence" value="ECO:0007669"/>
    <property type="project" value="UniProtKB-KW"/>
</dbReference>
<evidence type="ECO:0000256" key="3">
    <source>
        <dbReference type="ARBA" id="ARBA00012438"/>
    </source>
</evidence>
<evidence type="ECO:0000313" key="13">
    <source>
        <dbReference type="Proteomes" id="UP000465778"/>
    </source>
</evidence>
<accession>A0A800MTD7</accession>
<keyword evidence="6" id="KW-0547">Nucleotide-binding</keyword>
<evidence type="ECO:0000256" key="10">
    <source>
        <dbReference type="ARBA" id="ARBA00074306"/>
    </source>
</evidence>
<dbReference type="RefSeq" id="WP_236564754.1">
    <property type="nucleotide sequence ID" value="NZ_JBALQO010000018.1"/>
</dbReference>
<protein>
    <recommendedName>
        <fullName evidence="10">Circadian input-output histidine kinase CikA</fullName>
        <ecNumber evidence="3">2.7.13.3</ecNumber>
    </recommendedName>
</protein>
<dbReference type="PROSITE" id="PS50109">
    <property type="entry name" value="HIS_KIN"/>
    <property type="match status" value="1"/>
</dbReference>
<dbReference type="InterPro" id="IPR003661">
    <property type="entry name" value="HisK_dim/P_dom"/>
</dbReference>
<dbReference type="InterPro" id="IPR004358">
    <property type="entry name" value="Sig_transdc_His_kin-like_C"/>
</dbReference>
<dbReference type="SMART" id="SM00387">
    <property type="entry name" value="HATPase_c"/>
    <property type="match status" value="1"/>
</dbReference>
<comment type="catalytic activity">
    <reaction evidence="1">
        <text>ATP + protein L-histidine = ADP + protein N-phospho-L-histidine.</text>
        <dbReference type="EC" id="2.7.13.3"/>
    </reaction>
</comment>
<dbReference type="InterPro" id="IPR003594">
    <property type="entry name" value="HATPase_dom"/>
</dbReference>
<dbReference type="CDD" id="cd16922">
    <property type="entry name" value="HATPase_EvgS-ArcB-TorS-like"/>
    <property type="match status" value="1"/>
</dbReference>
<evidence type="ECO:0000256" key="1">
    <source>
        <dbReference type="ARBA" id="ARBA00000085"/>
    </source>
</evidence>
<dbReference type="SUPFAM" id="SSF55874">
    <property type="entry name" value="ATPase domain of HSP90 chaperone/DNA topoisomerase II/histidine kinase"/>
    <property type="match status" value="1"/>
</dbReference>
<dbReference type="InterPro" id="IPR050736">
    <property type="entry name" value="Sensor_HK_Regulatory"/>
</dbReference>
<dbReference type="GO" id="GO:0000155">
    <property type="term" value="F:phosphorelay sensor kinase activity"/>
    <property type="evidence" value="ECO:0007669"/>
    <property type="project" value="InterPro"/>
</dbReference>
<dbReference type="PANTHER" id="PTHR43711:SF26">
    <property type="entry name" value="SENSOR HISTIDINE KINASE RCSC"/>
    <property type="match status" value="1"/>
</dbReference>
<comment type="similarity">
    <text evidence="2">In the N-terminal section; belongs to the phytochrome family.</text>
</comment>
<evidence type="ECO:0000256" key="4">
    <source>
        <dbReference type="ARBA" id="ARBA00022553"/>
    </source>
</evidence>
<dbReference type="InterPro" id="IPR036097">
    <property type="entry name" value="HisK_dim/P_sf"/>
</dbReference>
<reference evidence="12 13" key="1">
    <citation type="journal article" date="2020" name="G3 (Bethesda)">
        <title>Whole Genome Sequencing and Comparative Genomics of Two Nematicidal Bacillus Strains Reveals a Wide Range of Possible Virulence Factors.</title>
        <authorList>
            <person name="Susic N."/>
            <person name="Janezic S."/>
            <person name="Rupnik M."/>
            <person name="Geric Stare B."/>
        </authorList>
    </citation>
    <scope>NUCLEOTIDE SEQUENCE [LARGE SCALE GENOMIC DNA]</scope>
    <source>
        <strain evidence="12 13">I-1582</strain>
    </source>
</reference>
<evidence type="ECO:0000313" key="12">
    <source>
        <dbReference type="EMBL" id="KAF0821996.1"/>
    </source>
</evidence>
<dbReference type="EMBL" id="VDEM01000073">
    <property type="protein sequence ID" value="KAF0821996.1"/>
    <property type="molecule type" value="Genomic_DNA"/>
</dbReference>
<feature type="domain" description="Histidine kinase" evidence="11">
    <location>
        <begin position="1"/>
        <end position="216"/>
    </location>
</feature>
<name>A0A800MTD7_CYTFI</name>
<keyword evidence="8" id="KW-0067">ATP-binding</keyword>
<keyword evidence="5" id="KW-0808">Transferase</keyword>
<dbReference type="EC" id="2.7.13.3" evidence="3"/>
<dbReference type="AlphaFoldDB" id="A0A800MTD7"/>
<evidence type="ECO:0000256" key="6">
    <source>
        <dbReference type="ARBA" id="ARBA00022741"/>
    </source>
</evidence>
<sequence>MLAEDPDQILTEEQKEFSKVIHSSGQDLLTLINDILDLSKVEVGKLEISFEEVNMSEMSQRMKQHFTQVAKHKNLEFTVRSSEEVPPVFNTDEQRLQQIVKNLLSNAFKFTEEGSVAVTFEKASKGDFFGLPLSSYTEDWLKITVVDTGIGIPAEKQQLIFEAFQQADGATMRKYGGTGLGLSISKEFAQLLGGICKVESEEGKGSRFILVIPNLPNGMPEIASGFACF</sequence>
<proteinExistence type="inferred from homology"/>
<dbReference type="Pfam" id="PF02518">
    <property type="entry name" value="HATPase_c"/>
    <property type="match status" value="1"/>
</dbReference>
<dbReference type="Pfam" id="PF00512">
    <property type="entry name" value="HisKA"/>
    <property type="match status" value="1"/>
</dbReference>
<dbReference type="CDD" id="cd00082">
    <property type="entry name" value="HisKA"/>
    <property type="match status" value="1"/>
</dbReference>
<keyword evidence="4" id="KW-0597">Phosphoprotein</keyword>
<evidence type="ECO:0000256" key="8">
    <source>
        <dbReference type="ARBA" id="ARBA00022840"/>
    </source>
</evidence>
<evidence type="ECO:0000256" key="9">
    <source>
        <dbReference type="ARBA" id="ARBA00023012"/>
    </source>
</evidence>
<dbReference type="Proteomes" id="UP000465778">
    <property type="component" value="Unassembled WGS sequence"/>
</dbReference>
<evidence type="ECO:0000256" key="2">
    <source>
        <dbReference type="ARBA" id="ARBA00006402"/>
    </source>
</evidence>
<keyword evidence="9" id="KW-0902">Two-component regulatory system</keyword>
<organism evidence="12 13">
    <name type="scientific">Cytobacillus firmus</name>
    <name type="common">Bacillus firmus</name>
    <dbReference type="NCBI Taxonomy" id="1399"/>
    <lineage>
        <taxon>Bacteria</taxon>
        <taxon>Bacillati</taxon>
        <taxon>Bacillota</taxon>
        <taxon>Bacilli</taxon>
        <taxon>Bacillales</taxon>
        <taxon>Bacillaceae</taxon>
        <taxon>Cytobacillus</taxon>
    </lineage>
</organism>
<evidence type="ECO:0000256" key="5">
    <source>
        <dbReference type="ARBA" id="ARBA00022679"/>
    </source>
</evidence>
<dbReference type="FunFam" id="3.30.565.10:FF:000010">
    <property type="entry name" value="Sensor histidine kinase RcsC"/>
    <property type="match status" value="1"/>
</dbReference>
<gene>
    <name evidence="12" type="ORF">KIS1582_4255</name>
</gene>
<dbReference type="PANTHER" id="PTHR43711">
    <property type="entry name" value="TWO-COMPONENT HISTIDINE KINASE"/>
    <property type="match status" value="1"/>
</dbReference>